<sequence>MSDQGESFVLERYDSIDQLTGMGYGQVADTENLFVSSRWLRLEERVSRDKPFYLTVRNQEGSLMSALPCFLLDDRSAGSPFIRLDTFLAGLLPEPVRGDVSGTDLAKSTLPTLLCGGRRTSHTAAPIRPGLTAPERHAVLAAAVRELDRLAEDLGAASTAFLYVAENDHSLRDCLSTNGYTEFPSHRNHMLTVPADGFDGYLKSVSKRRAQAIRREERRLDAAGVVAAVERCTSPVIRELAPLQQAHELKYGVTIEVEHLVARHEQAREVFGDDYLVATARTRDGTLRGFTTFIPAGHTIHVREPGREYGWEPSLPIYFQTVFYTPIRHAVSHGFQYIDYSISAEETKKSRGCESQPRFAYVKFAESRRRAPEGTLRTVLRALADTGRPAPETSRTGQPTEG</sequence>
<dbReference type="HOGENOM" id="CLU_057277_0_0_11"/>
<proteinExistence type="predicted"/>
<evidence type="ECO:0000313" key="3">
    <source>
        <dbReference type="Proteomes" id="UP000013968"/>
    </source>
</evidence>
<evidence type="ECO:0008006" key="4">
    <source>
        <dbReference type="Google" id="ProtNLM"/>
    </source>
</evidence>
<organism evidence="2 3">
    <name type="scientific">Amycolatopsis keratiniphila</name>
    <dbReference type="NCBI Taxonomy" id="129921"/>
    <lineage>
        <taxon>Bacteria</taxon>
        <taxon>Bacillati</taxon>
        <taxon>Actinomycetota</taxon>
        <taxon>Actinomycetes</taxon>
        <taxon>Pseudonocardiales</taxon>
        <taxon>Pseudonocardiaceae</taxon>
        <taxon>Amycolatopsis</taxon>
        <taxon>Amycolatopsis japonica group</taxon>
    </lineage>
</organism>
<dbReference type="RefSeq" id="WP_016332286.1">
    <property type="nucleotide sequence ID" value="NC_021252.1"/>
</dbReference>
<dbReference type="SUPFAM" id="SSF55729">
    <property type="entry name" value="Acyl-CoA N-acyltransferases (Nat)"/>
    <property type="match status" value="1"/>
</dbReference>
<reference evidence="2 3" key="1">
    <citation type="journal article" date="2013" name="BMC Genomics">
        <title>ContigScape: a Cytoscape plugin facilitating microbial genome gap closing.</title>
        <authorList>
            <person name="Tang B."/>
            <person name="Wang Q."/>
            <person name="Yang M."/>
            <person name="Xie F."/>
            <person name="Zhu Y."/>
            <person name="Zhuo Y."/>
            <person name="Wang S."/>
            <person name="Gao H."/>
            <person name="Ding X."/>
            <person name="Zhang L."/>
            <person name="Zhao G."/>
            <person name="Zheng H."/>
        </authorList>
    </citation>
    <scope>NUCLEOTIDE SEQUENCE [LARGE SCALE GENOMIC DNA]</scope>
    <source>
        <strain evidence="2 3">HCCB10007</strain>
    </source>
</reference>
<dbReference type="PATRIC" id="fig|1156913.3.peg.1943"/>
<evidence type="ECO:0000313" key="2">
    <source>
        <dbReference type="EMBL" id="AGM04485.1"/>
    </source>
</evidence>
<dbReference type="Pfam" id="PF04339">
    <property type="entry name" value="FemAB_like"/>
    <property type="match status" value="1"/>
</dbReference>
<accession>R4SPA3</accession>
<dbReference type="EMBL" id="CP003410">
    <property type="protein sequence ID" value="AGM04485.1"/>
    <property type="molecule type" value="Genomic_DNA"/>
</dbReference>
<feature type="region of interest" description="Disordered" evidence="1">
    <location>
        <begin position="383"/>
        <end position="402"/>
    </location>
</feature>
<dbReference type="KEGG" id="aoi:AORI_1897"/>
<dbReference type="InterPro" id="IPR007434">
    <property type="entry name" value="FemAB-like"/>
</dbReference>
<dbReference type="InterPro" id="IPR016181">
    <property type="entry name" value="Acyl_CoA_acyltransferase"/>
</dbReference>
<feature type="compositionally biased region" description="Polar residues" evidence="1">
    <location>
        <begin position="393"/>
        <end position="402"/>
    </location>
</feature>
<gene>
    <name evidence="2" type="ORF">AORI_1897</name>
</gene>
<name>R4SPA3_9PSEU</name>
<dbReference type="Proteomes" id="UP000013968">
    <property type="component" value="Chromosome"/>
</dbReference>
<protein>
    <recommendedName>
        <fullName evidence="4">BioF2-like acetyltransferase domain-containing protein</fullName>
    </recommendedName>
</protein>
<keyword evidence="3" id="KW-1185">Reference proteome</keyword>
<dbReference type="AlphaFoldDB" id="R4SPA3"/>
<evidence type="ECO:0000256" key="1">
    <source>
        <dbReference type="SAM" id="MobiDB-lite"/>
    </source>
</evidence>